<accession>A0ABY3CDL9</accession>
<comment type="caution">
    <text evidence="1">The sequence shown here is derived from an EMBL/GenBank/DDBJ whole genome shotgun (WGS) entry which is preliminary data.</text>
</comment>
<evidence type="ECO:0000313" key="2">
    <source>
        <dbReference type="Proteomes" id="UP000733744"/>
    </source>
</evidence>
<keyword evidence="2" id="KW-1185">Reference proteome</keyword>
<proteinExistence type="predicted"/>
<dbReference type="RefSeq" id="WP_127026845.1">
    <property type="nucleotide sequence ID" value="NZ_RYFG02000025.1"/>
</dbReference>
<dbReference type="EMBL" id="RYFG02000025">
    <property type="protein sequence ID" value="TRX00751.1"/>
    <property type="molecule type" value="Genomic_DNA"/>
</dbReference>
<name>A0ABY3CDL9_9GAMM</name>
<evidence type="ECO:0000313" key="1">
    <source>
        <dbReference type="EMBL" id="TRX00751.1"/>
    </source>
</evidence>
<gene>
    <name evidence="1" type="ORF">EKO24_005370</name>
</gene>
<organism evidence="1 2">
    <name type="scientific">Candidatus Methylobacter oryzae</name>
    <dbReference type="NCBI Taxonomy" id="2497749"/>
    <lineage>
        <taxon>Bacteria</taxon>
        <taxon>Pseudomonadati</taxon>
        <taxon>Pseudomonadota</taxon>
        <taxon>Gammaproteobacteria</taxon>
        <taxon>Methylococcales</taxon>
        <taxon>Methylococcaceae</taxon>
        <taxon>Methylobacter</taxon>
    </lineage>
</organism>
<reference evidence="1 2" key="1">
    <citation type="journal article" date="2019" name="Antonie Van Leeuwenhoek">
        <title>Description of 'Ca. Methylobacter oryzae' KRF1, a novel species from the environmentally important Methylobacter clade 2.</title>
        <authorList>
            <person name="Khatri K."/>
            <person name="Mohite J.A."/>
            <person name="Pandit P.S."/>
            <person name="Bahulikar R."/>
            <person name="Rahalkar M.C."/>
        </authorList>
    </citation>
    <scope>NUCLEOTIDE SEQUENCE [LARGE SCALE GENOMIC DNA]</scope>
    <source>
        <strain evidence="1 2">KRF1</strain>
    </source>
</reference>
<sequence>MTTEQRFEINDRILHTDYGPGVVTFAGDDYLGLRFPSLGDMLQRYDATKISHWTAEAAWQDEIACKTAAVEQATLDWPRSTFKNEAPDTPHYMGSHWPPFVDDVTDIAKDLPNILQAAQVMESIGNHRKSPRELPRDWPQGFHLVWPMQRRGLILTCCIDAAERQTQLMSFYPFSSEGVQHTLTIDSVSVWEGQIEAQITASLGEAQITFFDAHFLINRLWYEAGRRYEFILRGIAYAAQPAQVMEIPFTANPDQIAWQRLLGNNGDEDNDWELPSAINLNGMASLLPITDWDKDEYSFHGPVKSVKPIDDFLGQTGWLVRITVMRLSDYETEDIDLDIVITRRIWRQEQSPEVGMDIEGTLWLQGYLWMPPSRRVGAD</sequence>
<dbReference type="Proteomes" id="UP000733744">
    <property type="component" value="Unassembled WGS sequence"/>
</dbReference>
<protein>
    <submittedName>
        <fullName evidence="1">Uncharacterized protein</fullName>
    </submittedName>
</protein>